<name>A0ABV9WKL6_9ACTN</name>
<evidence type="ECO:0000313" key="1">
    <source>
        <dbReference type="EMBL" id="MFC5013331.1"/>
    </source>
</evidence>
<dbReference type="SUPFAM" id="SSF52833">
    <property type="entry name" value="Thioredoxin-like"/>
    <property type="match status" value="1"/>
</dbReference>
<dbReference type="Proteomes" id="UP001595855">
    <property type="component" value="Unassembled WGS sequence"/>
</dbReference>
<gene>
    <name evidence="1" type="ORF">ACFPRC_00375</name>
</gene>
<accession>A0ABV9WKL6</accession>
<dbReference type="Gene3D" id="3.40.30.10">
    <property type="entry name" value="Glutaredoxin"/>
    <property type="match status" value="1"/>
</dbReference>
<keyword evidence="2" id="KW-1185">Reference proteome</keyword>
<sequence length="130" mass="14071">MRPAALSPLTSWCARTGAVYEHFYEHYPESDAAVAALVSRITGYVGALLARYPDDVDHGADSRPVVFWRPGCKCCIRLRIRLGRSARQSHWVNIWRDTAGAAAVRAANDGNETVPTVVAAGQPHTTLGPG</sequence>
<dbReference type="EMBL" id="JBHSJO010000001">
    <property type="protein sequence ID" value="MFC5013331.1"/>
    <property type="molecule type" value="Genomic_DNA"/>
</dbReference>
<comment type="caution">
    <text evidence="1">The sequence shown here is derived from an EMBL/GenBank/DDBJ whole genome shotgun (WGS) entry which is preliminary data.</text>
</comment>
<evidence type="ECO:0000313" key="2">
    <source>
        <dbReference type="Proteomes" id="UP001595855"/>
    </source>
</evidence>
<protein>
    <submittedName>
        <fullName evidence="1">Uncharacterized protein</fullName>
    </submittedName>
</protein>
<dbReference type="InterPro" id="IPR036249">
    <property type="entry name" value="Thioredoxin-like_sf"/>
</dbReference>
<organism evidence="1 2">
    <name type="scientific">Streptomyces lienomycini</name>
    <dbReference type="NCBI Taxonomy" id="284035"/>
    <lineage>
        <taxon>Bacteria</taxon>
        <taxon>Bacillati</taxon>
        <taxon>Actinomycetota</taxon>
        <taxon>Actinomycetes</taxon>
        <taxon>Kitasatosporales</taxon>
        <taxon>Streptomycetaceae</taxon>
        <taxon>Streptomyces</taxon>
    </lineage>
</organism>
<proteinExistence type="predicted"/>
<dbReference type="RefSeq" id="WP_381161093.1">
    <property type="nucleotide sequence ID" value="NZ_BAAATN010000014.1"/>
</dbReference>
<reference evidence="2" key="1">
    <citation type="journal article" date="2019" name="Int. J. Syst. Evol. Microbiol.">
        <title>The Global Catalogue of Microorganisms (GCM) 10K type strain sequencing project: providing services to taxonomists for standard genome sequencing and annotation.</title>
        <authorList>
            <consortium name="The Broad Institute Genomics Platform"/>
            <consortium name="The Broad Institute Genome Sequencing Center for Infectious Disease"/>
            <person name="Wu L."/>
            <person name="Ma J."/>
        </authorList>
    </citation>
    <scope>NUCLEOTIDE SEQUENCE [LARGE SCALE GENOMIC DNA]</scope>
    <source>
        <strain evidence="2">CGMCC 4.1542</strain>
    </source>
</reference>